<dbReference type="Proteomes" id="UP000218209">
    <property type="component" value="Unassembled WGS sequence"/>
</dbReference>
<dbReference type="EMBL" id="KV918782">
    <property type="protein sequence ID" value="OSX80015.1"/>
    <property type="molecule type" value="Genomic_DNA"/>
</dbReference>
<sequence>MGILAEADAAALRLEELQLWSVCPEAAAWCAPYSPTLTASAAAGLSGGRLPTAAVATLHHEVALDNVVWPQRVATADTAGNDDVGDAAGGAGGGGGGGGLGPPMSIKSMLNVPVSATADGQTVLGVSICEEQPASGGGTAGPPAPVTTVGRWALRPAEEVFSFAASDAGGGTVMFCAFRPRAASYKVCLLQRPALPGGDPHLINQTSTLMHPMEGSGHGVASAGAGWWSPDFGGGASPALDASPLLAARRFFHGEVGTWGSAAAVTRGDGRVTDMMRLMNLGDGRGPAGGDAGGGGGGGGGSGDDGPPPSVFASVVHMELASPSMFARLRALALSTVGVHPGGLRLCPPAEGRGKRPRPAADASVGAVGGSVTVLVDHRGGGDGGGGPVRRRLVSIAAAIAPAPGGSAAGRVEAACAAAGDGERPPPPPHTLPPPPPPPPSPPPPPRCSGGRAPAAPACKSS</sequence>
<feature type="compositionally biased region" description="Gly residues" evidence="1">
    <location>
        <begin position="283"/>
        <end position="304"/>
    </location>
</feature>
<protein>
    <submittedName>
        <fullName evidence="2">Uncharacterized protein</fullName>
    </submittedName>
</protein>
<reference evidence="2 3" key="1">
    <citation type="submission" date="2017-03" db="EMBL/GenBank/DDBJ databases">
        <title>WGS assembly of Porphyra umbilicalis.</title>
        <authorList>
            <person name="Brawley S.H."/>
            <person name="Blouin N.A."/>
            <person name="Ficko-Blean E."/>
            <person name="Wheeler G.L."/>
            <person name="Lohr M."/>
            <person name="Goodson H.V."/>
            <person name="Jenkins J.W."/>
            <person name="Blaby-Haas C.E."/>
            <person name="Helliwell K.E."/>
            <person name="Chan C."/>
            <person name="Marriage T."/>
            <person name="Bhattacharya D."/>
            <person name="Klein A.S."/>
            <person name="Badis Y."/>
            <person name="Brodie J."/>
            <person name="Cao Y."/>
            <person name="Collen J."/>
            <person name="Dittami S.M."/>
            <person name="Gachon C.M."/>
            <person name="Green B.R."/>
            <person name="Karpowicz S."/>
            <person name="Kim J.W."/>
            <person name="Kudahl U."/>
            <person name="Lin S."/>
            <person name="Michel G."/>
            <person name="Mittag M."/>
            <person name="Olson B.J."/>
            <person name="Pangilinan J."/>
            <person name="Peng Y."/>
            <person name="Qiu H."/>
            <person name="Shu S."/>
            <person name="Singer J.T."/>
            <person name="Smith A.G."/>
            <person name="Sprecher B.N."/>
            <person name="Wagner V."/>
            <person name="Wang W."/>
            <person name="Wang Z.-Y."/>
            <person name="Yan J."/>
            <person name="Yarish C."/>
            <person name="Zoeuner-Riek S."/>
            <person name="Zhuang Y."/>
            <person name="Zou Y."/>
            <person name="Lindquist E.A."/>
            <person name="Grimwood J."/>
            <person name="Barry K."/>
            <person name="Rokhsar D.S."/>
            <person name="Schmutz J."/>
            <person name="Stiller J.W."/>
            <person name="Grossman A.R."/>
            <person name="Prochnik S.E."/>
        </authorList>
    </citation>
    <scope>NUCLEOTIDE SEQUENCE [LARGE SCALE GENOMIC DNA]</scope>
    <source>
        <strain evidence="2">4086291</strain>
    </source>
</reference>
<feature type="compositionally biased region" description="Pro residues" evidence="1">
    <location>
        <begin position="425"/>
        <end position="447"/>
    </location>
</feature>
<evidence type="ECO:0000313" key="2">
    <source>
        <dbReference type="EMBL" id="OSX80015.1"/>
    </source>
</evidence>
<dbReference type="GO" id="GO:0016020">
    <property type="term" value="C:membrane"/>
    <property type="evidence" value="ECO:0007669"/>
    <property type="project" value="InterPro"/>
</dbReference>
<name>A0A1X6PGW8_PORUM</name>
<feature type="region of interest" description="Disordered" evidence="1">
    <location>
        <begin position="79"/>
        <end position="100"/>
    </location>
</feature>
<accession>A0A1X6PGW8</accession>
<feature type="compositionally biased region" description="Low complexity" evidence="1">
    <location>
        <begin position="403"/>
        <end position="420"/>
    </location>
</feature>
<evidence type="ECO:0000313" key="3">
    <source>
        <dbReference type="Proteomes" id="UP000218209"/>
    </source>
</evidence>
<proteinExistence type="predicted"/>
<dbReference type="PRINTS" id="PR01582">
    <property type="entry name" value="KV33CHANNEL"/>
</dbReference>
<dbReference type="AlphaFoldDB" id="A0A1X6PGW8"/>
<dbReference type="GO" id="GO:0005249">
    <property type="term" value="F:voltage-gated potassium channel activity"/>
    <property type="evidence" value="ECO:0007669"/>
    <property type="project" value="InterPro"/>
</dbReference>
<feature type="compositionally biased region" description="Gly residues" evidence="1">
    <location>
        <begin position="87"/>
        <end position="100"/>
    </location>
</feature>
<keyword evidence="3" id="KW-1185">Reference proteome</keyword>
<evidence type="ECO:0000256" key="1">
    <source>
        <dbReference type="SAM" id="MobiDB-lite"/>
    </source>
</evidence>
<feature type="region of interest" description="Disordered" evidence="1">
    <location>
        <begin position="403"/>
        <end position="462"/>
    </location>
</feature>
<organism evidence="2 3">
    <name type="scientific">Porphyra umbilicalis</name>
    <name type="common">Purple laver</name>
    <name type="synonym">Red alga</name>
    <dbReference type="NCBI Taxonomy" id="2786"/>
    <lineage>
        <taxon>Eukaryota</taxon>
        <taxon>Rhodophyta</taxon>
        <taxon>Bangiophyceae</taxon>
        <taxon>Bangiales</taxon>
        <taxon>Bangiaceae</taxon>
        <taxon>Porphyra</taxon>
    </lineage>
</organism>
<dbReference type="InterPro" id="IPR005404">
    <property type="entry name" value="K_chnl_volt-dep_Kv3.3"/>
</dbReference>
<gene>
    <name evidence="2" type="ORF">BU14_0065s0020</name>
</gene>
<feature type="region of interest" description="Disordered" evidence="1">
    <location>
        <begin position="283"/>
        <end position="310"/>
    </location>
</feature>